<name>A0ACB5STW6_AMBMO</name>
<keyword evidence="2" id="KW-1185">Reference proteome</keyword>
<accession>A0ACB5STW6</accession>
<protein>
    <submittedName>
        <fullName evidence="1">Unnamed protein product</fullName>
    </submittedName>
</protein>
<gene>
    <name evidence="1" type="ORF">Amon02_000097900</name>
</gene>
<evidence type="ECO:0000313" key="1">
    <source>
        <dbReference type="EMBL" id="GME72406.1"/>
    </source>
</evidence>
<proteinExistence type="predicted"/>
<sequence length="245" mass="28034">MSNSHRNQKKGSSQLSASSQLVRNQPNPNEQHSRGIPFPLKQKEVSIDLEAFLNKKVTSSSSIQQHTLTYMDPQICTESYHPYSKTSSVCLKDLISKERLHILKATGVFSLPNEMECKKYIYSYFNSFHLLYPCLHLNLKAFKSLTNPSSLLLLRVVLYIGCQVSATTTQDLQEASKLYQRAVCLLSSDLEQNQLYISFSEFALSICQQKRTSMTSLNTRMFQSYKNIRRVLKNVKNLNEEEVCA</sequence>
<reference evidence="1" key="1">
    <citation type="submission" date="2023-04" db="EMBL/GenBank/DDBJ databases">
        <title>Ambrosiozyma monospora NBRC 10751.</title>
        <authorList>
            <person name="Ichikawa N."/>
            <person name="Sato H."/>
            <person name="Tonouchi N."/>
        </authorList>
    </citation>
    <scope>NUCLEOTIDE SEQUENCE</scope>
    <source>
        <strain evidence="1">NBRC 10751</strain>
    </source>
</reference>
<organism evidence="1 2">
    <name type="scientific">Ambrosiozyma monospora</name>
    <name type="common">Yeast</name>
    <name type="synonym">Endomycopsis monosporus</name>
    <dbReference type="NCBI Taxonomy" id="43982"/>
    <lineage>
        <taxon>Eukaryota</taxon>
        <taxon>Fungi</taxon>
        <taxon>Dikarya</taxon>
        <taxon>Ascomycota</taxon>
        <taxon>Saccharomycotina</taxon>
        <taxon>Pichiomycetes</taxon>
        <taxon>Pichiales</taxon>
        <taxon>Pichiaceae</taxon>
        <taxon>Ambrosiozyma</taxon>
    </lineage>
</organism>
<evidence type="ECO:0000313" key="2">
    <source>
        <dbReference type="Proteomes" id="UP001165064"/>
    </source>
</evidence>
<dbReference type="EMBL" id="BSXS01000413">
    <property type="protein sequence ID" value="GME72406.1"/>
    <property type="molecule type" value="Genomic_DNA"/>
</dbReference>
<comment type="caution">
    <text evidence="1">The sequence shown here is derived from an EMBL/GenBank/DDBJ whole genome shotgun (WGS) entry which is preliminary data.</text>
</comment>
<dbReference type="Proteomes" id="UP001165064">
    <property type="component" value="Unassembled WGS sequence"/>
</dbReference>